<dbReference type="PANTHER" id="PTHR21600:SF56">
    <property type="entry name" value="TRNA PSEUDOURIDINE SYNTHASE C"/>
    <property type="match status" value="1"/>
</dbReference>
<proteinExistence type="predicted"/>
<evidence type="ECO:0000313" key="11">
    <source>
        <dbReference type="EMBL" id="NMH59720.1"/>
    </source>
</evidence>
<feature type="domain" description="Pseudouridine synthase RsuA/RluA-like" evidence="10">
    <location>
        <begin position="14"/>
        <end position="173"/>
    </location>
</feature>
<evidence type="ECO:0000256" key="1">
    <source>
        <dbReference type="ARBA" id="ARBA00022694"/>
    </source>
</evidence>
<dbReference type="InterPro" id="IPR006145">
    <property type="entry name" value="PsdUridine_synth_RsuA/RluA"/>
</dbReference>
<comment type="caution">
    <text evidence="11">The sequence shown here is derived from an EMBL/GenBank/DDBJ whole genome shotgun (WGS) entry which is preliminary data.</text>
</comment>
<evidence type="ECO:0000256" key="2">
    <source>
        <dbReference type="ARBA" id="ARBA00023235"/>
    </source>
</evidence>
<evidence type="ECO:0000256" key="3">
    <source>
        <dbReference type="ARBA" id="ARBA00036607"/>
    </source>
</evidence>
<dbReference type="Pfam" id="PF00849">
    <property type="entry name" value="PseudoU_synth_2"/>
    <property type="match status" value="1"/>
</dbReference>
<dbReference type="SUPFAM" id="SSF55120">
    <property type="entry name" value="Pseudouridine synthase"/>
    <property type="match status" value="1"/>
</dbReference>
<evidence type="ECO:0000259" key="10">
    <source>
        <dbReference type="Pfam" id="PF00849"/>
    </source>
</evidence>
<dbReference type="PROSITE" id="PS01129">
    <property type="entry name" value="PSI_RLU"/>
    <property type="match status" value="1"/>
</dbReference>
<evidence type="ECO:0000256" key="5">
    <source>
        <dbReference type="ARBA" id="ARBA00038943"/>
    </source>
</evidence>
<accession>A0ABX1QZR4</accession>
<name>A0ABX1QZR4_9ALTE</name>
<evidence type="ECO:0000256" key="4">
    <source>
        <dbReference type="ARBA" id="ARBA00037670"/>
    </source>
</evidence>
<dbReference type="Gene3D" id="3.30.2350.10">
    <property type="entry name" value="Pseudouridine synthase"/>
    <property type="match status" value="1"/>
</dbReference>
<gene>
    <name evidence="11" type="ORF">HCJ96_06805</name>
</gene>
<dbReference type="RefSeq" id="WP_169210277.1">
    <property type="nucleotide sequence ID" value="NZ_JAATNW010000003.1"/>
</dbReference>
<evidence type="ECO:0000256" key="7">
    <source>
        <dbReference type="ARBA" id="ARBA00041803"/>
    </source>
</evidence>
<evidence type="ECO:0000256" key="9">
    <source>
        <dbReference type="ARBA" id="ARBA00043049"/>
    </source>
</evidence>
<keyword evidence="12" id="KW-1185">Reference proteome</keyword>
<dbReference type="InterPro" id="IPR050188">
    <property type="entry name" value="RluA_PseudoU_synthase"/>
</dbReference>
<reference evidence="11 12" key="1">
    <citation type="submission" date="2020-03" db="EMBL/GenBank/DDBJ databases">
        <title>Alteromonas ponticola sp. nov., isolated from seawater.</title>
        <authorList>
            <person name="Yoon J.-H."/>
            <person name="Kim Y.-O."/>
        </authorList>
    </citation>
    <scope>NUCLEOTIDE SEQUENCE [LARGE SCALE GENOMIC DNA]</scope>
    <source>
        <strain evidence="11 12">MYP5</strain>
    </source>
</reference>
<evidence type="ECO:0000256" key="6">
    <source>
        <dbReference type="ARBA" id="ARBA00040675"/>
    </source>
</evidence>
<dbReference type="InterPro" id="IPR020103">
    <property type="entry name" value="PsdUridine_synth_cat_dom_sf"/>
</dbReference>
<dbReference type="EC" id="5.4.99.26" evidence="5"/>
<sequence>MTDPLRILYQDDSLIAIDKPPGLLVHRSPIAKRETQFAVQQLRDQVGRYVYPVHRLDRPTSGILLFAFSPDLVSAIGTQWMQKQVQKDYTAIVRGFVSGAGLIDYTLSFKRDKYADKGKRLDNTPQPACSEYQSIDRFIIPQPVGRYDNARFSLVQLHPVTGRKHQLRRHMAHIRHPIIGDTTHGDGKQNKFLRQQFGFEHLALSCTKLSFLHPVTNRIISISCQPHADMVKLLTNWQQFKQ</sequence>
<organism evidence="11 12">
    <name type="scientific">Alteromonas ponticola</name>
    <dbReference type="NCBI Taxonomy" id="2720613"/>
    <lineage>
        <taxon>Bacteria</taxon>
        <taxon>Pseudomonadati</taxon>
        <taxon>Pseudomonadota</taxon>
        <taxon>Gammaproteobacteria</taxon>
        <taxon>Alteromonadales</taxon>
        <taxon>Alteromonadaceae</taxon>
        <taxon>Alteromonas/Salinimonas group</taxon>
        <taxon>Alteromonas</taxon>
    </lineage>
</organism>
<evidence type="ECO:0000313" key="12">
    <source>
        <dbReference type="Proteomes" id="UP000709336"/>
    </source>
</evidence>
<evidence type="ECO:0000256" key="8">
    <source>
        <dbReference type="ARBA" id="ARBA00041975"/>
    </source>
</evidence>
<dbReference type="InterPro" id="IPR006224">
    <property type="entry name" value="PsdUridine_synth_RluA-like_CS"/>
</dbReference>
<keyword evidence="1" id="KW-0819">tRNA processing</keyword>
<comment type="function">
    <text evidence="4">Responsible for synthesis of pseudouridine from uracil-65 in transfer RNAs.</text>
</comment>
<protein>
    <recommendedName>
        <fullName evidence="6">tRNA pseudouridine synthase C</fullName>
        <ecNumber evidence="5">5.4.99.26</ecNumber>
    </recommendedName>
    <alternativeName>
        <fullName evidence="8">tRNA pseudouridine(65) synthase</fullName>
    </alternativeName>
    <alternativeName>
        <fullName evidence="9">tRNA pseudouridylate synthase C</fullName>
    </alternativeName>
    <alternativeName>
        <fullName evidence="7">tRNA-uridine isomerase C</fullName>
    </alternativeName>
</protein>
<dbReference type="EMBL" id="JAATNW010000003">
    <property type="protein sequence ID" value="NMH59720.1"/>
    <property type="molecule type" value="Genomic_DNA"/>
</dbReference>
<comment type="catalytic activity">
    <reaction evidence="3">
        <text>uridine(65) in tRNA = pseudouridine(65) in tRNA</text>
        <dbReference type="Rhea" id="RHEA:42536"/>
        <dbReference type="Rhea" id="RHEA-COMP:10103"/>
        <dbReference type="Rhea" id="RHEA-COMP:10104"/>
        <dbReference type="ChEBI" id="CHEBI:65314"/>
        <dbReference type="ChEBI" id="CHEBI:65315"/>
        <dbReference type="EC" id="5.4.99.26"/>
    </reaction>
</comment>
<keyword evidence="2" id="KW-0413">Isomerase</keyword>
<dbReference type="Proteomes" id="UP000709336">
    <property type="component" value="Unassembled WGS sequence"/>
</dbReference>
<dbReference type="PANTHER" id="PTHR21600">
    <property type="entry name" value="MITOCHONDRIAL RNA PSEUDOURIDINE SYNTHASE"/>
    <property type="match status" value="1"/>
</dbReference>